<dbReference type="CTD" id="20324253"/>
<gene>
    <name evidence="2" type="ORF">T265_10085</name>
</gene>
<reference evidence="2 3" key="1">
    <citation type="submission" date="2013-11" db="EMBL/GenBank/DDBJ databases">
        <title>Opisthorchis viverrini - life in the bile duct.</title>
        <authorList>
            <person name="Young N.D."/>
            <person name="Nagarajan N."/>
            <person name="Lin S.J."/>
            <person name="Korhonen P.K."/>
            <person name="Jex A.R."/>
            <person name="Hall R.S."/>
            <person name="Safavi-Hemami H."/>
            <person name="Kaewkong W."/>
            <person name="Bertrand D."/>
            <person name="Gao S."/>
            <person name="Seet Q."/>
            <person name="Wongkham S."/>
            <person name="Teh B.T."/>
            <person name="Wongkham C."/>
            <person name="Intapan P.M."/>
            <person name="Maleewong W."/>
            <person name="Yang X."/>
            <person name="Hu M."/>
            <person name="Wang Z."/>
            <person name="Hofmann A."/>
            <person name="Sternberg P.W."/>
            <person name="Tan P."/>
            <person name="Wang J."/>
            <person name="Gasser R.B."/>
        </authorList>
    </citation>
    <scope>NUCLEOTIDE SEQUENCE [LARGE SCALE GENOMIC DNA]</scope>
</reference>
<dbReference type="EMBL" id="KL596952">
    <property type="protein sequence ID" value="KER21641.1"/>
    <property type="molecule type" value="Genomic_DNA"/>
</dbReference>
<proteinExistence type="predicted"/>
<protein>
    <submittedName>
        <fullName evidence="2">Uncharacterized protein</fullName>
    </submittedName>
</protein>
<evidence type="ECO:0000256" key="1">
    <source>
        <dbReference type="SAM" id="MobiDB-lite"/>
    </source>
</evidence>
<feature type="region of interest" description="Disordered" evidence="1">
    <location>
        <begin position="93"/>
        <end position="114"/>
    </location>
</feature>
<dbReference type="RefSeq" id="XP_009174617.1">
    <property type="nucleotide sequence ID" value="XM_009176353.1"/>
</dbReference>
<feature type="compositionally biased region" description="Low complexity" evidence="1">
    <location>
        <begin position="104"/>
        <end position="114"/>
    </location>
</feature>
<name>A0A074Z3L2_OPIVI</name>
<dbReference type="KEGG" id="ovi:T265_10085"/>
<evidence type="ECO:0000313" key="3">
    <source>
        <dbReference type="Proteomes" id="UP000054324"/>
    </source>
</evidence>
<organism evidence="2 3">
    <name type="scientific">Opisthorchis viverrini</name>
    <name type="common">Southeast Asian liver fluke</name>
    <dbReference type="NCBI Taxonomy" id="6198"/>
    <lineage>
        <taxon>Eukaryota</taxon>
        <taxon>Metazoa</taxon>
        <taxon>Spiralia</taxon>
        <taxon>Lophotrochozoa</taxon>
        <taxon>Platyhelminthes</taxon>
        <taxon>Trematoda</taxon>
        <taxon>Digenea</taxon>
        <taxon>Opisthorchiida</taxon>
        <taxon>Opisthorchiata</taxon>
        <taxon>Opisthorchiidae</taxon>
        <taxon>Opisthorchis</taxon>
    </lineage>
</organism>
<dbReference type="GeneID" id="20324253"/>
<dbReference type="STRING" id="6198.A0A074Z3L2"/>
<dbReference type="OrthoDB" id="10066259at2759"/>
<dbReference type="Proteomes" id="UP000054324">
    <property type="component" value="Unassembled WGS sequence"/>
</dbReference>
<sequence length="258" mass="28993">MESNSGFLDHRGTLQDECTVICDTNRETTHKVAENSSTAHDRFRRSALGLSGRRSSRDSVNLMFYVKPNCTKSAKYTHLHYVIINETTHKVAENSPTAHDRFRPSASGSSGRRSPRVSVNLMFFLNPNWTVLEKYTHLQINLVFIRYSTESLVYGILQLNVLMNVRGSNAGTFIGYALLMSSNKSEMQVQGVNARSSYKHFFEETTHKVAENSSTAHDRPTLLGVHQLGAVPEFPSTLCSTRTRDSIESLVKTKLICE</sequence>
<evidence type="ECO:0000313" key="2">
    <source>
        <dbReference type="EMBL" id="KER21641.1"/>
    </source>
</evidence>
<dbReference type="AlphaFoldDB" id="A0A074Z3L2"/>
<accession>A0A074Z3L2</accession>
<feature type="compositionally biased region" description="Basic and acidic residues" evidence="1">
    <location>
        <begin position="93"/>
        <end position="103"/>
    </location>
</feature>
<keyword evidence="3" id="KW-1185">Reference proteome</keyword>